<dbReference type="Proteomes" id="UP000019113">
    <property type="component" value="Unassembled WGS sequence"/>
</dbReference>
<proteinExistence type="predicted"/>
<accession>W1N6G7</accession>
<comment type="caution">
    <text evidence="1">The sequence shown here is derived from an EMBL/GenBank/DDBJ whole genome shotgun (WGS) entry which is preliminary data.</text>
</comment>
<evidence type="ECO:0000313" key="2">
    <source>
        <dbReference type="Proteomes" id="UP000019113"/>
    </source>
</evidence>
<reference evidence="1 2" key="1">
    <citation type="submission" date="2013-08" db="EMBL/GenBank/DDBJ databases">
        <title>draft genome of Halomonas huanghegensis, strain BJGMM-B45T.</title>
        <authorList>
            <person name="Miao C."/>
            <person name="Wan Y."/>
            <person name="Jin W."/>
        </authorList>
    </citation>
    <scope>NUCLEOTIDE SEQUENCE [LARGE SCALE GENOMIC DNA]</scope>
    <source>
        <strain evidence="1 2">BJGMM-B45</strain>
    </source>
</reference>
<dbReference type="AlphaFoldDB" id="W1N6G7"/>
<keyword evidence="2" id="KW-1185">Reference proteome</keyword>
<organism evidence="1 2">
    <name type="scientific">Halomonas huangheensis</name>
    <dbReference type="NCBI Taxonomy" id="1178482"/>
    <lineage>
        <taxon>Bacteria</taxon>
        <taxon>Pseudomonadati</taxon>
        <taxon>Pseudomonadota</taxon>
        <taxon>Gammaproteobacteria</taxon>
        <taxon>Oceanospirillales</taxon>
        <taxon>Halomonadaceae</taxon>
        <taxon>Halomonas</taxon>
    </lineage>
</organism>
<name>W1N6G7_9GAMM</name>
<sequence length="42" mass="4934">MSLSNPDMTTCFTSRKQTELRGLKRWTFFELLKFGPVPLVTR</sequence>
<evidence type="ECO:0000313" key="1">
    <source>
        <dbReference type="EMBL" id="ERL50751.1"/>
    </source>
</evidence>
<dbReference type="EMBL" id="AVBC01000035">
    <property type="protein sequence ID" value="ERL50751.1"/>
    <property type="molecule type" value="Genomic_DNA"/>
</dbReference>
<gene>
    <name evidence="1" type="ORF">BJB45_19335</name>
</gene>
<protein>
    <submittedName>
        <fullName evidence="1">Uncharacterized protein</fullName>
    </submittedName>
</protein>